<dbReference type="AlphaFoldDB" id="A0A428R0A4"/>
<evidence type="ECO:0000313" key="1">
    <source>
        <dbReference type="EMBL" id="RSL71032.1"/>
    </source>
</evidence>
<protein>
    <submittedName>
        <fullName evidence="1">Uncharacterized protein</fullName>
    </submittedName>
</protein>
<accession>A0A428R0A4</accession>
<comment type="caution">
    <text evidence="1">The sequence shown here is derived from an EMBL/GenBank/DDBJ whole genome shotgun (WGS) entry which is preliminary data.</text>
</comment>
<reference evidence="1 2" key="1">
    <citation type="submission" date="2017-06" db="EMBL/GenBank/DDBJ databases">
        <title>Comparative genomic analysis of Ambrosia Fusariam Clade fungi.</title>
        <authorList>
            <person name="Stajich J.E."/>
            <person name="Carrillo J."/>
            <person name="Kijimoto T."/>
            <person name="Eskalen A."/>
            <person name="O'Donnell K."/>
            <person name="Kasson M."/>
        </authorList>
    </citation>
    <scope>NUCLEOTIDE SEQUENCE [LARGE SCALE GENOMIC DNA]</scope>
    <source>
        <strain evidence="1 2">NRRL62584</strain>
    </source>
</reference>
<sequence>MRLGFVVSHPSCPWNCCRDMSSEEYCAGAAYLTIGIASRFPDLAIALASSRNQLRPTSTATDAIRRHLEASTAVHSINSRRIVVTQRGHRADFSAHNLGKPLSCCGQYCRAQLS</sequence>
<keyword evidence="2" id="KW-1185">Reference proteome</keyword>
<evidence type="ECO:0000313" key="2">
    <source>
        <dbReference type="Proteomes" id="UP000288168"/>
    </source>
</evidence>
<proteinExistence type="predicted"/>
<gene>
    <name evidence="1" type="ORF">CEP54_001478</name>
</gene>
<dbReference type="EMBL" id="NKCI01000007">
    <property type="protein sequence ID" value="RSL71032.1"/>
    <property type="molecule type" value="Genomic_DNA"/>
</dbReference>
<dbReference type="Proteomes" id="UP000288168">
    <property type="component" value="Unassembled WGS sequence"/>
</dbReference>
<organism evidence="1 2">
    <name type="scientific">Fusarium duplospermum</name>
    <dbReference type="NCBI Taxonomy" id="1325734"/>
    <lineage>
        <taxon>Eukaryota</taxon>
        <taxon>Fungi</taxon>
        <taxon>Dikarya</taxon>
        <taxon>Ascomycota</taxon>
        <taxon>Pezizomycotina</taxon>
        <taxon>Sordariomycetes</taxon>
        <taxon>Hypocreomycetidae</taxon>
        <taxon>Hypocreales</taxon>
        <taxon>Nectriaceae</taxon>
        <taxon>Fusarium</taxon>
        <taxon>Fusarium solani species complex</taxon>
    </lineage>
</organism>
<name>A0A428R0A4_9HYPO</name>